<evidence type="ECO:0000313" key="2">
    <source>
        <dbReference type="Proteomes" id="UP000694251"/>
    </source>
</evidence>
<reference evidence="1 2" key="1">
    <citation type="submission" date="2020-12" db="EMBL/GenBank/DDBJ databases">
        <title>Concerted genomic and epigenomic changes stabilize Arabidopsis allopolyploids.</title>
        <authorList>
            <person name="Chen Z."/>
        </authorList>
    </citation>
    <scope>NUCLEOTIDE SEQUENCE [LARGE SCALE GENOMIC DNA]</scope>
    <source>
        <strain evidence="1">As9502</strain>
        <tissue evidence="1">Leaf</tissue>
    </source>
</reference>
<dbReference type="EMBL" id="JAEFBJ010000003">
    <property type="protein sequence ID" value="KAG7633780.1"/>
    <property type="molecule type" value="Genomic_DNA"/>
</dbReference>
<dbReference type="AlphaFoldDB" id="A0A8T2FGX0"/>
<accession>A0A8T2FGX0</accession>
<gene>
    <name evidence="1" type="ORF">ISN44_As03g040610</name>
</gene>
<name>A0A8T2FGX0_ARASU</name>
<dbReference type="Proteomes" id="UP000694251">
    <property type="component" value="Chromosome 3"/>
</dbReference>
<protein>
    <submittedName>
        <fullName evidence="1">Uncharacterized protein</fullName>
    </submittedName>
</protein>
<proteinExistence type="predicted"/>
<dbReference type="OrthoDB" id="1112295at2759"/>
<sequence>MSSDTQADMAVFGFLRIDGHLVHHLRDGLVLQYTSTLYHSIISLSHRSRSGDVGEDPCISFAPNEIARNLSDELDDDRRESLRLELAL</sequence>
<organism evidence="1 2">
    <name type="scientific">Arabidopsis suecica</name>
    <name type="common">Swedish thale-cress</name>
    <name type="synonym">Cardaminopsis suecica</name>
    <dbReference type="NCBI Taxonomy" id="45249"/>
    <lineage>
        <taxon>Eukaryota</taxon>
        <taxon>Viridiplantae</taxon>
        <taxon>Streptophyta</taxon>
        <taxon>Embryophyta</taxon>
        <taxon>Tracheophyta</taxon>
        <taxon>Spermatophyta</taxon>
        <taxon>Magnoliopsida</taxon>
        <taxon>eudicotyledons</taxon>
        <taxon>Gunneridae</taxon>
        <taxon>Pentapetalae</taxon>
        <taxon>rosids</taxon>
        <taxon>malvids</taxon>
        <taxon>Brassicales</taxon>
        <taxon>Brassicaceae</taxon>
        <taxon>Camelineae</taxon>
        <taxon>Arabidopsis</taxon>
    </lineage>
</organism>
<evidence type="ECO:0000313" key="1">
    <source>
        <dbReference type="EMBL" id="KAG7633780.1"/>
    </source>
</evidence>
<comment type="caution">
    <text evidence="1">The sequence shown here is derived from an EMBL/GenBank/DDBJ whole genome shotgun (WGS) entry which is preliminary data.</text>
</comment>
<keyword evidence="2" id="KW-1185">Reference proteome</keyword>